<dbReference type="EMBL" id="JAJNEC010000004">
    <property type="protein sequence ID" value="MCD2422311.1"/>
    <property type="molecule type" value="Genomic_DNA"/>
</dbReference>
<evidence type="ECO:0000313" key="2">
    <source>
        <dbReference type="EMBL" id="MCD2422311.1"/>
    </source>
</evidence>
<evidence type="ECO:0000259" key="1">
    <source>
        <dbReference type="PROSITE" id="PS50234"/>
    </source>
</evidence>
<keyword evidence="3" id="KW-1185">Reference proteome</keyword>
<gene>
    <name evidence="2" type="ORF">LQ567_06020</name>
</gene>
<dbReference type="InterPro" id="IPR002035">
    <property type="entry name" value="VWF_A"/>
</dbReference>
<reference evidence="2 3" key="1">
    <citation type="submission" date="2021-11" db="EMBL/GenBank/DDBJ databases">
        <title>Genomic of Niabella pedocola.</title>
        <authorList>
            <person name="Wu T."/>
        </authorList>
    </citation>
    <scope>NUCLEOTIDE SEQUENCE [LARGE SCALE GENOMIC DNA]</scope>
    <source>
        <strain evidence="2 3">JCM 31011</strain>
    </source>
</reference>
<dbReference type="Gene3D" id="3.40.50.410">
    <property type="entry name" value="von Willebrand factor, type A domain"/>
    <property type="match status" value="1"/>
</dbReference>
<dbReference type="Pfam" id="PF13519">
    <property type="entry name" value="VWA_2"/>
    <property type="match status" value="1"/>
</dbReference>
<protein>
    <submittedName>
        <fullName evidence="2">VWA domain-containing protein</fullName>
    </submittedName>
</protein>
<evidence type="ECO:0000313" key="3">
    <source>
        <dbReference type="Proteomes" id="UP001199816"/>
    </source>
</evidence>
<dbReference type="Proteomes" id="UP001199816">
    <property type="component" value="Unassembled WGS sequence"/>
</dbReference>
<organism evidence="2 3">
    <name type="scientific">Niabella pedocola</name>
    <dbReference type="NCBI Taxonomy" id="1752077"/>
    <lineage>
        <taxon>Bacteria</taxon>
        <taxon>Pseudomonadati</taxon>
        <taxon>Bacteroidota</taxon>
        <taxon>Chitinophagia</taxon>
        <taxon>Chitinophagales</taxon>
        <taxon>Chitinophagaceae</taxon>
        <taxon>Niabella</taxon>
    </lineage>
</organism>
<dbReference type="InterPro" id="IPR036465">
    <property type="entry name" value="vWFA_dom_sf"/>
</dbReference>
<dbReference type="PROSITE" id="PS50234">
    <property type="entry name" value="VWFA"/>
    <property type="match status" value="1"/>
</dbReference>
<name>A0ABS8PMQ9_9BACT</name>
<proteinExistence type="predicted"/>
<dbReference type="RefSeq" id="WP_231003214.1">
    <property type="nucleotide sequence ID" value="NZ_JAJNEC010000004.1"/>
</dbReference>
<dbReference type="SUPFAM" id="SSF53300">
    <property type="entry name" value="vWA-like"/>
    <property type="match status" value="1"/>
</dbReference>
<sequence>MTRSGWLSGPLLAAVVATGLCFSCKKDDTIKFTPPLNDHSLPSAAVYNVKVLEAGEKKLRFSVDLAVFKDSKNMEYGFGTGQFRIDTFLSAYAFKQVRAVLSGGGTGTRYSSIMLMDQSGSTGSTDPDDLRIDAGKIFCRNMAQEHESWVWWFSDEYKAVGAGFKSDTAALVKDVESVRNLGKGGTNLYGAQYAATDALIKKGTKQTKALLTFTDGEDNRGVKTSAQVVAFAKGNAVRLYNVGLGASSDEYLYDQAVATGGAFMYAKDAQQLISMFGNLGRLLDGSAKFYSVEWEMTPVGSGRVISKGTYDLILKVVTPYNYTIDVPVTVRYQ</sequence>
<feature type="domain" description="VWFA" evidence="1">
    <location>
        <begin position="111"/>
        <end position="279"/>
    </location>
</feature>
<comment type="caution">
    <text evidence="2">The sequence shown here is derived from an EMBL/GenBank/DDBJ whole genome shotgun (WGS) entry which is preliminary data.</text>
</comment>
<dbReference type="CDD" id="cd00198">
    <property type="entry name" value="vWFA"/>
    <property type="match status" value="1"/>
</dbReference>
<accession>A0ABS8PMQ9</accession>